<dbReference type="GO" id="GO:0009035">
    <property type="term" value="F:type I site-specific deoxyribonuclease activity"/>
    <property type="evidence" value="ECO:0007669"/>
    <property type="project" value="UniProtKB-EC"/>
</dbReference>
<dbReference type="AlphaFoldDB" id="A0A192B195"/>
<proteinExistence type="predicted"/>
<dbReference type="InterPro" id="IPR007409">
    <property type="entry name" value="Restrct_endonuc_type1_HsdR_N"/>
</dbReference>
<gene>
    <name evidence="2" type="ORF">MB84_25850</name>
</gene>
<organism evidence="2 3">
    <name type="scientific">Pandoraea oxalativorans</name>
    <dbReference type="NCBI Taxonomy" id="573737"/>
    <lineage>
        <taxon>Bacteria</taxon>
        <taxon>Pseudomonadati</taxon>
        <taxon>Pseudomonadota</taxon>
        <taxon>Betaproteobacteria</taxon>
        <taxon>Burkholderiales</taxon>
        <taxon>Burkholderiaceae</taxon>
        <taxon>Pandoraea</taxon>
    </lineage>
</organism>
<protein>
    <recommendedName>
        <fullName evidence="1">Restriction endonuclease type I HsdR N-terminal domain-containing protein</fullName>
    </recommendedName>
</protein>
<feature type="domain" description="Restriction endonuclease type I HsdR N-terminal" evidence="1">
    <location>
        <begin position="63"/>
        <end position="230"/>
    </location>
</feature>
<reference evidence="2" key="1">
    <citation type="submission" date="2016-06" db="EMBL/GenBank/DDBJ databases">
        <title>Pandoraea oxalativorans DSM 23570 Genome Sequencing.</title>
        <authorList>
            <person name="Ee R."/>
            <person name="Lim Y.-L."/>
            <person name="Yong D."/>
            <person name="Yin W.-F."/>
            <person name="Chan K.-G."/>
        </authorList>
    </citation>
    <scope>NUCLEOTIDE SEQUENCE</scope>
    <source>
        <strain evidence="2">DSM 23570</strain>
    </source>
</reference>
<evidence type="ECO:0000259" key="1">
    <source>
        <dbReference type="Pfam" id="PF04313"/>
    </source>
</evidence>
<evidence type="ECO:0000313" key="3">
    <source>
        <dbReference type="Proteomes" id="UP000035050"/>
    </source>
</evidence>
<dbReference type="Pfam" id="PF04313">
    <property type="entry name" value="HSDR_N"/>
    <property type="match status" value="1"/>
</dbReference>
<name>A0A192B195_9BURK</name>
<dbReference type="EMBL" id="CP011253">
    <property type="protein sequence ID" value="ANJ87052.1"/>
    <property type="molecule type" value="Genomic_DNA"/>
</dbReference>
<dbReference type="GO" id="GO:0005524">
    <property type="term" value="F:ATP binding"/>
    <property type="evidence" value="ECO:0007669"/>
    <property type="project" value="UniProtKB-KW"/>
</dbReference>
<dbReference type="Proteomes" id="UP000035050">
    <property type="component" value="Chromosome"/>
</dbReference>
<dbReference type="KEGG" id="pox:MB84_25850"/>
<dbReference type="GO" id="GO:0003677">
    <property type="term" value="F:DNA binding"/>
    <property type="evidence" value="ECO:0007669"/>
    <property type="project" value="UniProtKB-KW"/>
</dbReference>
<sequence>MENGGITGANVKIRYSDTEENIAQRVLKRFQEDIVDDTSNLFKIKDELLKLDPRTPDFRIKVNELSWKYTSTIKKMDMTNLSQLVVRRTAMIEVLRHAVEKLLECQKHVDGKRNDHERIIHNVFFPTGKDNSDTKDHDIWLLNEEYQYFEHIASDKPLHSLKWLDGKNLFESDVDSSLEALFSENNSEHSAKRPDIALFNQEGAAIIIEFKAPDVEIQDHINDLTQYARLLAAKSNGRIKKFYGYLIGNKLNHSRMPTEWKRFSSTKGYFHTGTLEDPETGKRYGELYSELLFYSHFIDRAELRLGIYKDKLKIQLD</sequence>
<keyword evidence="3" id="KW-1185">Reference proteome</keyword>
<evidence type="ECO:0000313" key="2">
    <source>
        <dbReference type="EMBL" id="ANJ87052.1"/>
    </source>
</evidence>
<accession>A0A192B195</accession>
<dbReference type="RefSeq" id="WP_052652907.1">
    <property type="nucleotide sequence ID" value="NZ_CP011253.3"/>
</dbReference>
<dbReference type="GO" id="GO:0009307">
    <property type="term" value="P:DNA restriction-modification system"/>
    <property type="evidence" value="ECO:0007669"/>
    <property type="project" value="UniProtKB-KW"/>
</dbReference>